<dbReference type="AlphaFoldDB" id="A0A383XQJ3"/>
<proteinExistence type="predicted"/>
<evidence type="ECO:0000256" key="1">
    <source>
        <dbReference type="SAM" id="SignalP"/>
    </source>
</evidence>
<feature type="chain" id="PRO_5016979806" description="DUF2845 domain-containing protein" evidence="1">
    <location>
        <begin position="24"/>
        <end position="198"/>
    </location>
</feature>
<dbReference type="InterPro" id="IPR021268">
    <property type="entry name" value="DUF2845"/>
</dbReference>
<dbReference type="OrthoDB" id="8906462at2"/>
<name>A0A383XQJ3_9GAMM</name>
<keyword evidence="1" id="KW-0732">Signal</keyword>
<comment type="caution">
    <text evidence="2">The sequence shown here is derived from an EMBL/GenBank/DDBJ whole genome shotgun (WGS) entry which is preliminary data.</text>
</comment>
<evidence type="ECO:0000313" key="3">
    <source>
        <dbReference type="Proteomes" id="UP000251800"/>
    </source>
</evidence>
<dbReference type="EMBL" id="QEQK01000016">
    <property type="protein sequence ID" value="PWN54897.1"/>
    <property type="molecule type" value="Genomic_DNA"/>
</dbReference>
<feature type="signal peptide" evidence="1">
    <location>
        <begin position="1"/>
        <end position="23"/>
    </location>
</feature>
<gene>
    <name evidence="2" type="ORF">DEH80_14995</name>
</gene>
<evidence type="ECO:0008006" key="4">
    <source>
        <dbReference type="Google" id="ProtNLM"/>
    </source>
</evidence>
<evidence type="ECO:0000313" key="2">
    <source>
        <dbReference type="EMBL" id="PWN54897.1"/>
    </source>
</evidence>
<keyword evidence="3" id="KW-1185">Reference proteome</keyword>
<protein>
    <recommendedName>
        <fullName evidence="4">DUF2845 domain-containing protein</fullName>
    </recommendedName>
</protein>
<reference evidence="2 3" key="1">
    <citation type="submission" date="2018-05" db="EMBL/GenBank/DDBJ databases">
        <title>Abyssibacter profundi OUC007T gen. nov., sp. nov, a marine bacterium isolated from seawater of the Mariana Trench.</title>
        <authorList>
            <person name="Zhou S."/>
        </authorList>
    </citation>
    <scope>NUCLEOTIDE SEQUENCE [LARGE SCALE GENOMIC DNA]</scope>
    <source>
        <strain evidence="2 3">OUC007</strain>
    </source>
</reference>
<sequence>MRPSWRPIILAVLWLGLSTAADAGFRCDGQIIDTGDNRLKVRSLCGEPDLIDAPGQAVIGHALQADQETWYYNFGPRQLIRVLHFRRGRLVEIDQDGYGFRVTEPGRCSGFDMVAGWSKFRLLVECGPPDDTEIGRVLRPVRPEDFGGHGAHLTGQRIEVLRERWIYNFGPEQLLRTVWIEQGVVTDVEVGGRGYPER</sequence>
<organism evidence="2 3">
    <name type="scientific">Abyssibacter profundi</name>
    <dbReference type="NCBI Taxonomy" id="2182787"/>
    <lineage>
        <taxon>Bacteria</taxon>
        <taxon>Pseudomonadati</taxon>
        <taxon>Pseudomonadota</taxon>
        <taxon>Gammaproteobacteria</taxon>
        <taxon>Chromatiales</taxon>
        <taxon>Oceanococcaceae</taxon>
        <taxon>Abyssibacter</taxon>
    </lineage>
</organism>
<dbReference type="Pfam" id="PF11006">
    <property type="entry name" value="DUF2845"/>
    <property type="match status" value="2"/>
</dbReference>
<dbReference type="Proteomes" id="UP000251800">
    <property type="component" value="Unassembled WGS sequence"/>
</dbReference>
<accession>A0A383XQJ3</accession>
<dbReference type="RefSeq" id="WP_109721331.1">
    <property type="nucleotide sequence ID" value="NZ_QEQK01000016.1"/>
</dbReference>